<dbReference type="EMBL" id="AP022853">
    <property type="protein sequence ID" value="BCB27031.1"/>
    <property type="molecule type" value="Genomic_DNA"/>
</dbReference>
<sequence>MNPAAILPPDAVRKLQAAAAVDPGSPRGDSFERSKALEAATRAVKTKYPKFFKTEGETS</sequence>
<evidence type="ECO:0000313" key="2">
    <source>
        <dbReference type="Proteomes" id="UP000502260"/>
    </source>
</evidence>
<gene>
    <name evidence="1" type="ORF">SKTS_19170</name>
</gene>
<dbReference type="AlphaFoldDB" id="A0A6F8VD05"/>
<name>A0A6F8VD05_9PROT</name>
<keyword evidence="2" id="KW-1185">Reference proteome</keyword>
<reference evidence="2" key="1">
    <citation type="submission" date="2020-03" db="EMBL/GenBank/DDBJ databases">
        <title>Complete genome sequence of sulfur-oxidizing bacterium skT11.</title>
        <authorList>
            <person name="Kanda M."/>
            <person name="Kojima H."/>
            <person name="Fukui M."/>
        </authorList>
    </citation>
    <scope>NUCLEOTIDE SEQUENCE [LARGE SCALE GENOMIC DNA]</scope>
    <source>
        <strain evidence="2">skT11</strain>
    </source>
</reference>
<dbReference type="KEGG" id="slac:SKTS_19170"/>
<dbReference type="Proteomes" id="UP000502260">
    <property type="component" value="Chromosome"/>
</dbReference>
<protein>
    <submittedName>
        <fullName evidence="1">Uncharacterized protein</fullName>
    </submittedName>
</protein>
<dbReference type="RefSeq" id="WP_173063936.1">
    <property type="nucleotide sequence ID" value="NZ_AP022853.1"/>
</dbReference>
<proteinExistence type="predicted"/>
<evidence type="ECO:0000313" key="1">
    <source>
        <dbReference type="EMBL" id="BCB27031.1"/>
    </source>
</evidence>
<organism evidence="1 2">
    <name type="scientific">Sulfurimicrobium lacus</name>
    <dbReference type="NCBI Taxonomy" id="2715678"/>
    <lineage>
        <taxon>Bacteria</taxon>
        <taxon>Pseudomonadati</taxon>
        <taxon>Pseudomonadota</taxon>
        <taxon>Betaproteobacteria</taxon>
        <taxon>Nitrosomonadales</taxon>
        <taxon>Sulfuricellaceae</taxon>
        <taxon>Sulfurimicrobium</taxon>
    </lineage>
</organism>
<accession>A0A6F8VD05</accession>